<feature type="non-terminal residue" evidence="1">
    <location>
        <position position="705"/>
    </location>
</feature>
<reference evidence="1 2" key="1">
    <citation type="journal article" date="2020" name="Cell">
        <title>Large-Scale Comparative Analyses of Tick Genomes Elucidate Their Genetic Diversity and Vector Capacities.</title>
        <authorList>
            <consortium name="Tick Genome and Microbiome Consortium (TIGMIC)"/>
            <person name="Jia N."/>
            <person name="Wang J."/>
            <person name="Shi W."/>
            <person name="Du L."/>
            <person name="Sun Y."/>
            <person name="Zhan W."/>
            <person name="Jiang J.F."/>
            <person name="Wang Q."/>
            <person name="Zhang B."/>
            <person name="Ji P."/>
            <person name="Bell-Sakyi L."/>
            <person name="Cui X.M."/>
            <person name="Yuan T.T."/>
            <person name="Jiang B.G."/>
            <person name="Yang W.F."/>
            <person name="Lam T.T."/>
            <person name="Chang Q.C."/>
            <person name="Ding S.J."/>
            <person name="Wang X.J."/>
            <person name="Zhu J.G."/>
            <person name="Ruan X.D."/>
            <person name="Zhao L."/>
            <person name="Wei J.T."/>
            <person name="Ye R.Z."/>
            <person name="Que T.C."/>
            <person name="Du C.H."/>
            <person name="Zhou Y.H."/>
            <person name="Cheng J.X."/>
            <person name="Dai P.F."/>
            <person name="Guo W.B."/>
            <person name="Han X.H."/>
            <person name="Huang E.J."/>
            <person name="Li L.F."/>
            <person name="Wei W."/>
            <person name="Gao Y.C."/>
            <person name="Liu J.Z."/>
            <person name="Shao H.Z."/>
            <person name="Wang X."/>
            <person name="Wang C.C."/>
            <person name="Yang T.C."/>
            <person name="Huo Q.B."/>
            <person name="Li W."/>
            <person name="Chen H.Y."/>
            <person name="Chen S.E."/>
            <person name="Zhou L.G."/>
            <person name="Ni X.B."/>
            <person name="Tian J.H."/>
            <person name="Sheng Y."/>
            <person name="Liu T."/>
            <person name="Pan Y.S."/>
            <person name="Xia L.Y."/>
            <person name="Li J."/>
            <person name="Zhao F."/>
            <person name="Cao W.C."/>
        </authorList>
    </citation>
    <scope>NUCLEOTIDE SEQUENCE [LARGE SCALE GENOMIC DNA]</scope>
    <source>
        <strain evidence="1">Iper-2018</strain>
    </source>
</reference>
<dbReference type="EMBL" id="JABSTQ010009088">
    <property type="protein sequence ID" value="KAG0433071.1"/>
    <property type="molecule type" value="Genomic_DNA"/>
</dbReference>
<accession>A0AC60QJC7</accession>
<gene>
    <name evidence="1" type="ORF">HPB47_020260</name>
</gene>
<organism evidence="1 2">
    <name type="scientific">Ixodes persulcatus</name>
    <name type="common">Taiga tick</name>
    <dbReference type="NCBI Taxonomy" id="34615"/>
    <lineage>
        <taxon>Eukaryota</taxon>
        <taxon>Metazoa</taxon>
        <taxon>Ecdysozoa</taxon>
        <taxon>Arthropoda</taxon>
        <taxon>Chelicerata</taxon>
        <taxon>Arachnida</taxon>
        <taxon>Acari</taxon>
        <taxon>Parasitiformes</taxon>
        <taxon>Ixodida</taxon>
        <taxon>Ixodoidea</taxon>
        <taxon>Ixodidae</taxon>
        <taxon>Ixodinae</taxon>
        <taxon>Ixodes</taxon>
    </lineage>
</organism>
<keyword evidence="2" id="KW-1185">Reference proteome</keyword>
<protein>
    <submittedName>
        <fullName evidence="1">Uncharacterized protein</fullName>
    </submittedName>
</protein>
<sequence length="705" mass="78897">MVLREDLTPESLPHQLRLYGGTLLVVVPGRTPVCFRCRRTGHIRRDCRVPRCEECRALGHEASDCVRSYARADASKITDSEDRNLVMDEEEAEAAADPQAVCTVFWKDDVDSENTGDYSAQILMLGVSEEAVRECPKRVPVPKVTVDESSEDETSTQKRNVQHMEGWLHKHLKLWVLLQLHLQKGIILTPTQAKRVMAHTKPSLVVKETAQSIWTTPGLAVRSMSGKLPVNKRALGEQPKPALTPEKMKLELGERAYGSPGGGFEFRPKCPESDGGLLRRRRRPEATSEGSRILMVAEKHFLELFRVCRECLASCQVDIQCEGTVVEIYTQCPSDHRGYWMNQDVVHQQPLLNLLVAAGILFAGCNPNASLRILSSIGVQTICCRTFFNLQHTHLFPAIERVWTQDQVALLNEASAHPARLAGDGRADSPGFSAKFGPYSLLDLDSETIIHFELVQVYWARDARTKGGFYYAKVLDMAVQNMVCFNGFFGCPFCVMKGERKEGCVGYVAGEAPAPRTLGLIARDMGLAQRLGDPVNSVKGPSAPMNLKGFDLVEGMSAEYMHCVLQGAVRQYTELLFSSFSSRQAYYMGARGFVVKVNARLQSIKSPHCVTRLHCSIEERSFWKAAEWRQWILFYALPCMLDLLPLLYWRHLCKLSEAIHILLRDSLALEEIKGVGQRSVEKSAELDISVNLGSVKSELQSVNIW</sequence>
<proteinExistence type="predicted"/>
<evidence type="ECO:0000313" key="2">
    <source>
        <dbReference type="Proteomes" id="UP000805193"/>
    </source>
</evidence>
<name>A0AC60QJC7_IXOPE</name>
<evidence type="ECO:0000313" key="1">
    <source>
        <dbReference type="EMBL" id="KAG0433071.1"/>
    </source>
</evidence>
<dbReference type="Proteomes" id="UP000805193">
    <property type="component" value="Unassembled WGS sequence"/>
</dbReference>
<comment type="caution">
    <text evidence="1">The sequence shown here is derived from an EMBL/GenBank/DDBJ whole genome shotgun (WGS) entry which is preliminary data.</text>
</comment>